<dbReference type="RefSeq" id="WP_083578319.1">
    <property type="nucleotide sequence ID" value="NZ_FQZE01000032.1"/>
</dbReference>
<dbReference type="NCBIfam" id="TIGR04057">
    <property type="entry name" value="SusC_RagA_signa"/>
    <property type="match status" value="1"/>
</dbReference>
<keyword evidence="2 8" id="KW-0813">Transport</keyword>
<feature type="domain" description="TonB-dependent receptor plug" evidence="11">
    <location>
        <begin position="226"/>
        <end position="353"/>
    </location>
</feature>
<dbReference type="OrthoDB" id="9768177at2"/>
<evidence type="ECO:0000256" key="2">
    <source>
        <dbReference type="ARBA" id="ARBA00022448"/>
    </source>
</evidence>
<evidence type="ECO:0000259" key="10">
    <source>
        <dbReference type="Pfam" id="PF00593"/>
    </source>
</evidence>
<dbReference type="Gene3D" id="2.170.130.10">
    <property type="entry name" value="TonB-dependent receptor, plug domain"/>
    <property type="match status" value="1"/>
</dbReference>
<dbReference type="InterPro" id="IPR037066">
    <property type="entry name" value="Plug_dom_sf"/>
</dbReference>
<evidence type="ECO:0000256" key="9">
    <source>
        <dbReference type="RuleBase" id="RU003357"/>
    </source>
</evidence>
<dbReference type="AlphaFoldDB" id="A0A1M6MCL5"/>
<evidence type="ECO:0000256" key="7">
    <source>
        <dbReference type="ARBA" id="ARBA00023237"/>
    </source>
</evidence>
<reference evidence="12 13" key="1">
    <citation type="submission" date="2016-11" db="EMBL/GenBank/DDBJ databases">
        <authorList>
            <person name="Jaros S."/>
            <person name="Januszkiewicz K."/>
            <person name="Wedrychowicz H."/>
        </authorList>
    </citation>
    <scope>NUCLEOTIDE SEQUENCE [LARGE SCALE GENOMIC DNA]</scope>
    <source>
        <strain evidence="12 13">DSM 27063</strain>
    </source>
</reference>
<dbReference type="PROSITE" id="PS52016">
    <property type="entry name" value="TONB_DEPENDENT_REC_3"/>
    <property type="match status" value="1"/>
</dbReference>
<dbReference type="Pfam" id="PF00593">
    <property type="entry name" value="TonB_dep_Rec_b-barrel"/>
    <property type="match status" value="1"/>
</dbReference>
<evidence type="ECO:0000256" key="1">
    <source>
        <dbReference type="ARBA" id="ARBA00004571"/>
    </source>
</evidence>
<gene>
    <name evidence="12" type="ORF">SAMN05444280_1328</name>
</gene>
<feature type="domain" description="TonB-dependent receptor-like beta-barrel" evidence="10">
    <location>
        <begin position="492"/>
        <end position="953"/>
    </location>
</feature>
<dbReference type="InterPro" id="IPR036942">
    <property type="entry name" value="Beta-barrel_TonB_sf"/>
</dbReference>
<dbReference type="InterPro" id="IPR023996">
    <property type="entry name" value="TonB-dep_OMP_SusC/RagA"/>
</dbReference>
<keyword evidence="6 8" id="KW-0472">Membrane</keyword>
<evidence type="ECO:0000313" key="12">
    <source>
        <dbReference type="EMBL" id="SHJ81160.1"/>
    </source>
</evidence>
<dbReference type="FunFam" id="2.170.130.10:FF:000008">
    <property type="entry name" value="SusC/RagA family TonB-linked outer membrane protein"/>
    <property type="match status" value="1"/>
</dbReference>
<dbReference type="Pfam" id="PF13715">
    <property type="entry name" value="CarbopepD_reg_2"/>
    <property type="match status" value="1"/>
</dbReference>
<dbReference type="Proteomes" id="UP000184050">
    <property type="component" value="Unassembled WGS sequence"/>
</dbReference>
<evidence type="ECO:0000256" key="6">
    <source>
        <dbReference type="ARBA" id="ARBA00023136"/>
    </source>
</evidence>
<dbReference type="EMBL" id="FQZE01000032">
    <property type="protein sequence ID" value="SHJ81160.1"/>
    <property type="molecule type" value="Genomic_DNA"/>
</dbReference>
<evidence type="ECO:0000313" key="13">
    <source>
        <dbReference type="Proteomes" id="UP000184050"/>
    </source>
</evidence>
<dbReference type="Pfam" id="PF07715">
    <property type="entry name" value="Plug"/>
    <property type="match status" value="1"/>
</dbReference>
<dbReference type="InterPro" id="IPR008969">
    <property type="entry name" value="CarboxyPept-like_regulatory"/>
</dbReference>
<dbReference type="STRING" id="1168035.SAMN05444280_1328"/>
<dbReference type="NCBIfam" id="TIGR04056">
    <property type="entry name" value="OMP_RagA_SusC"/>
    <property type="match status" value="1"/>
</dbReference>
<dbReference type="SUPFAM" id="SSF56935">
    <property type="entry name" value="Porins"/>
    <property type="match status" value="1"/>
</dbReference>
<dbReference type="GO" id="GO:0009279">
    <property type="term" value="C:cell outer membrane"/>
    <property type="evidence" value="ECO:0007669"/>
    <property type="project" value="UniProtKB-SubCell"/>
</dbReference>
<keyword evidence="3 8" id="KW-1134">Transmembrane beta strand</keyword>
<protein>
    <submittedName>
        <fullName evidence="12">TonB-linked outer membrane protein, SusC/RagA family</fullName>
    </submittedName>
</protein>
<comment type="subcellular location">
    <subcellularLocation>
        <location evidence="1 8">Cell outer membrane</location>
        <topology evidence="1 8">Multi-pass membrane protein</topology>
    </subcellularLocation>
</comment>
<name>A0A1M6MCL5_9BACT</name>
<dbReference type="InterPro" id="IPR039426">
    <property type="entry name" value="TonB-dep_rcpt-like"/>
</dbReference>
<dbReference type="InterPro" id="IPR023997">
    <property type="entry name" value="TonB-dep_OMP_SusC/RagA_CS"/>
</dbReference>
<dbReference type="Gene3D" id="2.60.40.1120">
    <property type="entry name" value="Carboxypeptidase-like, regulatory domain"/>
    <property type="match status" value="1"/>
</dbReference>
<keyword evidence="7 8" id="KW-0998">Cell outer membrane</keyword>
<organism evidence="12 13">
    <name type="scientific">Tangfeifania diversioriginum</name>
    <dbReference type="NCBI Taxonomy" id="1168035"/>
    <lineage>
        <taxon>Bacteria</taxon>
        <taxon>Pseudomonadati</taxon>
        <taxon>Bacteroidota</taxon>
        <taxon>Bacteroidia</taxon>
        <taxon>Marinilabiliales</taxon>
        <taxon>Prolixibacteraceae</taxon>
        <taxon>Tangfeifania</taxon>
    </lineage>
</organism>
<sequence length="1133" mass="124619">MKKIVNLLCLLLKQHRKKLIVMRNTFLILLISAFQVFATGSYAQTKTISLAMNDATISEVLSAIQNQSEFYFLYNSELVDVTKKVDVEIEREKVDEILARLFSKEEVDFLIKDRYIVLTPVGGNAELFADRQQQPAVSGTVTDVSGQTLPGVTVVVKGTTQGTITNSDGEYSLANIPENATLQFSFVGMKTQEIEVANQTIIDVTMQVDAIGIEEVVAIGYGVVKKSDITGSVSSVKIDELREGATTSVDQLLIGKSAGVNVVENSGEPGGGISINIRGASSINAGNSPLYVIDGLPIDNSRAVNNGSINAFGNNRSPRSPLASINPSDIESIEILKDASATAIYGSRGANGVILITTKSGKNENMKVAYQGYLGVQNRARKLELLNAEDYKKVINEIIAEGGDSEESLVGEIANGGKGTDWQDELNNANAIVHDHQLAFSGGTKTTSYYISLNYMNQEGIMKNTDFSRYGARINLKSELSDKFNIGFNATGTYTKDNFIANGFGINEWAGPLYAAYNFDPTLPVFDEDGSYALSPFLTVDNPVAISEGMSSVSNTNRILASMYGEYHFTPTLFAKLNIGGDFVNESRKSFISSLTKAGRNNGGIASNQNVEKSNYLVEGTVHYTKSFDIHAISAMAGLTYQRFITNGLSNQASGFPNESLEANSLGIGDQSTFDISNYLTGNRLASYIGRINYSLNDKYLLTATIRADGSSRFGKNNKFGFFPSTALAWKISNEEFLEGVDYISNLKVRTSWGQTGNQEIGNFPSLSTFGSGGTAIWNESPVTGTAPLRIPNPDLKWETTEQINIGLDYGLFNSRLSGSVDYFKKKTTDMLLNLPIPQSTGFSSILSNVGRIDNQGFELTLNTVNVTSKDFTWRTDFTFTTMKNEVKDLGGIPEIIVGAGYTHVTQVAIIKPGSPLNSYYGWEVDGIWQEGDDFSQFTEDYQPGDLKYVDQDGDKVITDKDRVVLGTSFPDYQWSMGNTFSYKDFSLFMFIEGVEGVDMLNGNLIDNYFPINFRRNKFAEPYLNRWTPDNPTNEYPSFVDPLKFGRRVANTQTLLDASYIRLKTVRLSYNLPRISRNIESAQVYVTGQNLYTLTDYIGLDPAVNPNNNPNFRMDFNVYPSAKILIFGIKVDF</sequence>
<dbReference type="SUPFAM" id="SSF49464">
    <property type="entry name" value="Carboxypeptidase regulatory domain-like"/>
    <property type="match status" value="1"/>
</dbReference>
<evidence type="ECO:0000256" key="4">
    <source>
        <dbReference type="ARBA" id="ARBA00022692"/>
    </source>
</evidence>
<keyword evidence="5 9" id="KW-0798">TonB box</keyword>
<dbReference type="InterPro" id="IPR012910">
    <property type="entry name" value="Plug_dom"/>
</dbReference>
<proteinExistence type="inferred from homology"/>
<evidence type="ECO:0000256" key="8">
    <source>
        <dbReference type="PROSITE-ProRule" id="PRU01360"/>
    </source>
</evidence>
<dbReference type="FunFam" id="2.60.40.1120:FF:000003">
    <property type="entry name" value="Outer membrane protein Omp121"/>
    <property type="match status" value="1"/>
</dbReference>
<dbReference type="InterPro" id="IPR000531">
    <property type="entry name" value="Beta-barrel_TonB"/>
</dbReference>
<evidence type="ECO:0000256" key="3">
    <source>
        <dbReference type="ARBA" id="ARBA00022452"/>
    </source>
</evidence>
<dbReference type="Gene3D" id="2.40.170.20">
    <property type="entry name" value="TonB-dependent receptor, beta-barrel domain"/>
    <property type="match status" value="1"/>
</dbReference>
<keyword evidence="4 8" id="KW-0812">Transmembrane</keyword>
<comment type="similarity">
    <text evidence="8 9">Belongs to the TonB-dependent receptor family.</text>
</comment>
<accession>A0A1M6MCL5</accession>
<keyword evidence="13" id="KW-1185">Reference proteome</keyword>
<evidence type="ECO:0000259" key="11">
    <source>
        <dbReference type="Pfam" id="PF07715"/>
    </source>
</evidence>
<evidence type="ECO:0000256" key="5">
    <source>
        <dbReference type="ARBA" id="ARBA00023077"/>
    </source>
</evidence>